<feature type="region of interest" description="Disordered" evidence="7">
    <location>
        <begin position="200"/>
        <end position="233"/>
    </location>
</feature>
<protein>
    <submittedName>
        <fullName evidence="10">Transcription factor HBP-1a</fullName>
    </submittedName>
</protein>
<evidence type="ECO:0000256" key="5">
    <source>
        <dbReference type="ARBA" id="ARBA00023242"/>
    </source>
</evidence>
<dbReference type="AlphaFoldDB" id="A0A6P4DHT7"/>
<evidence type="ECO:0000313" key="10">
    <source>
        <dbReference type="RefSeq" id="XP_015967287.1"/>
    </source>
</evidence>
<dbReference type="GO" id="GO:0003700">
    <property type="term" value="F:DNA-binding transcription factor activity"/>
    <property type="evidence" value="ECO:0007669"/>
    <property type="project" value="InterPro"/>
</dbReference>
<dbReference type="GO" id="GO:0005634">
    <property type="term" value="C:nucleus"/>
    <property type="evidence" value="ECO:0007669"/>
    <property type="project" value="UniProtKB-SubCell"/>
</dbReference>
<feature type="domain" description="BZIP" evidence="8">
    <location>
        <begin position="104"/>
        <end position="167"/>
    </location>
</feature>
<gene>
    <name evidence="10" type="primary">LOC107491019</name>
</gene>
<dbReference type="GO" id="GO:0046983">
    <property type="term" value="F:protein dimerization activity"/>
    <property type="evidence" value="ECO:0007669"/>
    <property type="project" value="UniProtKB-ARBA"/>
</dbReference>
<dbReference type="RefSeq" id="XP_015967287.1">
    <property type="nucleotide sequence ID" value="XM_016111801.3"/>
</dbReference>
<dbReference type="InterPro" id="IPR046347">
    <property type="entry name" value="bZIP_sf"/>
</dbReference>
<dbReference type="FunFam" id="1.20.5.170:FF:000020">
    <property type="entry name" value="BZIP transcription factor"/>
    <property type="match status" value="1"/>
</dbReference>
<dbReference type="Gene3D" id="1.20.5.170">
    <property type="match status" value="1"/>
</dbReference>
<evidence type="ECO:0000256" key="7">
    <source>
        <dbReference type="SAM" id="MobiDB-lite"/>
    </source>
</evidence>
<reference evidence="9" key="1">
    <citation type="journal article" date="2016" name="Nat. Genet.">
        <title>The genome sequences of Arachis duranensis and Arachis ipaensis, the diploid ancestors of cultivated peanut.</title>
        <authorList>
            <person name="Bertioli D.J."/>
            <person name="Cannon S.B."/>
            <person name="Froenicke L."/>
            <person name="Huang G."/>
            <person name="Farmer A.D."/>
            <person name="Cannon E.K."/>
            <person name="Liu X."/>
            <person name="Gao D."/>
            <person name="Clevenger J."/>
            <person name="Dash S."/>
            <person name="Ren L."/>
            <person name="Moretzsohn M.C."/>
            <person name="Shirasawa K."/>
            <person name="Huang W."/>
            <person name="Vidigal B."/>
            <person name="Abernathy B."/>
            <person name="Chu Y."/>
            <person name="Niederhuth C.E."/>
            <person name="Umale P."/>
            <person name="Araujo A.C."/>
            <person name="Kozik A."/>
            <person name="Kim K.D."/>
            <person name="Burow M.D."/>
            <person name="Varshney R.K."/>
            <person name="Wang X."/>
            <person name="Zhang X."/>
            <person name="Barkley N."/>
            <person name="Guimaraes P.M."/>
            <person name="Isobe S."/>
            <person name="Guo B."/>
            <person name="Liao B."/>
            <person name="Stalker H.T."/>
            <person name="Schmitz R.J."/>
            <person name="Scheffler B.E."/>
            <person name="Leal-Bertioli S.C."/>
            <person name="Xun X."/>
            <person name="Jackson S.A."/>
            <person name="Michelmore R."/>
            <person name="Ozias-Akins P."/>
        </authorList>
    </citation>
    <scope>NUCLEOTIDE SEQUENCE [LARGE SCALE GENOMIC DNA]</scope>
    <source>
        <strain evidence="9">cv. V14167</strain>
    </source>
</reference>
<name>A0A6P4DHT7_ARADU</name>
<dbReference type="SUPFAM" id="SSF57959">
    <property type="entry name" value="Leucine zipper domain"/>
    <property type="match status" value="1"/>
</dbReference>
<keyword evidence="2" id="KW-0805">Transcription regulation</keyword>
<proteinExistence type="predicted"/>
<keyword evidence="5" id="KW-0539">Nucleus</keyword>
<keyword evidence="9" id="KW-1185">Reference proteome</keyword>
<keyword evidence="6" id="KW-0175">Coiled coil</keyword>
<dbReference type="PROSITE" id="PS50217">
    <property type="entry name" value="BZIP"/>
    <property type="match status" value="1"/>
</dbReference>
<dbReference type="InterPro" id="IPR004827">
    <property type="entry name" value="bZIP"/>
</dbReference>
<dbReference type="OrthoDB" id="551672at2759"/>
<dbReference type="KEGG" id="adu:107491019"/>
<evidence type="ECO:0000259" key="8">
    <source>
        <dbReference type="PROSITE" id="PS50217"/>
    </source>
</evidence>
<dbReference type="GO" id="GO:0003677">
    <property type="term" value="F:DNA binding"/>
    <property type="evidence" value="ECO:0007669"/>
    <property type="project" value="UniProtKB-KW"/>
</dbReference>
<evidence type="ECO:0000256" key="2">
    <source>
        <dbReference type="ARBA" id="ARBA00023015"/>
    </source>
</evidence>
<evidence type="ECO:0000256" key="4">
    <source>
        <dbReference type="ARBA" id="ARBA00023163"/>
    </source>
</evidence>
<dbReference type="Proteomes" id="UP000515211">
    <property type="component" value="Chromosome 5"/>
</dbReference>
<feature type="compositionally biased region" description="Basic and acidic residues" evidence="7">
    <location>
        <begin position="222"/>
        <end position="233"/>
    </location>
</feature>
<dbReference type="GeneID" id="107491019"/>
<dbReference type="Pfam" id="PF00170">
    <property type="entry name" value="bZIP_1"/>
    <property type="match status" value="1"/>
</dbReference>
<dbReference type="PANTHER" id="PTHR46324:SF26">
    <property type="entry name" value="OS02G0728001 PROTEIN"/>
    <property type="match status" value="1"/>
</dbReference>
<dbReference type="CDD" id="cd14702">
    <property type="entry name" value="bZIP_plant_GBF1"/>
    <property type="match status" value="1"/>
</dbReference>
<feature type="coiled-coil region" evidence="6">
    <location>
        <begin position="136"/>
        <end position="184"/>
    </location>
</feature>
<keyword evidence="3" id="KW-0238">DNA-binding</keyword>
<comment type="subcellular location">
    <subcellularLocation>
        <location evidence="1">Nucleus</location>
    </subcellularLocation>
</comment>
<evidence type="ECO:0000313" key="9">
    <source>
        <dbReference type="Proteomes" id="UP000515211"/>
    </source>
</evidence>
<dbReference type="SMART" id="SM00338">
    <property type="entry name" value="BRLZ"/>
    <property type="match status" value="1"/>
</dbReference>
<evidence type="ECO:0000256" key="1">
    <source>
        <dbReference type="ARBA" id="ARBA00004123"/>
    </source>
</evidence>
<keyword evidence="4" id="KW-0804">Transcription</keyword>
<organism evidence="9 10">
    <name type="scientific">Arachis duranensis</name>
    <name type="common">Wild peanut</name>
    <dbReference type="NCBI Taxonomy" id="130453"/>
    <lineage>
        <taxon>Eukaryota</taxon>
        <taxon>Viridiplantae</taxon>
        <taxon>Streptophyta</taxon>
        <taxon>Embryophyta</taxon>
        <taxon>Tracheophyta</taxon>
        <taxon>Spermatophyta</taxon>
        <taxon>Magnoliopsida</taxon>
        <taxon>eudicotyledons</taxon>
        <taxon>Gunneridae</taxon>
        <taxon>Pentapetalae</taxon>
        <taxon>rosids</taxon>
        <taxon>fabids</taxon>
        <taxon>Fabales</taxon>
        <taxon>Fabaceae</taxon>
        <taxon>Papilionoideae</taxon>
        <taxon>50 kb inversion clade</taxon>
        <taxon>dalbergioids sensu lato</taxon>
        <taxon>Dalbergieae</taxon>
        <taxon>Pterocarpus clade</taxon>
        <taxon>Arachis</taxon>
    </lineage>
</organism>
<dbReference type="PROSITE" id="PS00036">
    <property type="entry name" value="BZIP_BASIC"/>
    <property type="match status" value="1"/>
</dbReference>
<dbReference type="PANTHER" id="PTHR46324">
    <property type="entry name" value="BASIC LEUCINE ZIPPER 43-RELATED"/>
    <property type="match status" value="1"/>
</dbReference>
<dbReference type="InterPro" id="IPR045314">
    <property type="entry name" value="bZIP_plant_GBF1"/>
</dbReference>
<sequence>MIPSEIDMRGIQYLAPENQFLVPPYNNDNNNNNNNLSCLIHSEIPTFHDNLNTLLTNIPIYSYNNNNFPCALGNDFIVPHNSSCLSSNSTTSDEADELPLSVIDERKQRRMISNRESARRSRMRKQKHLDELWSQVVRLRSENHNLIDKLNNMSESHDRVLQENARLKEEASDLRQMIAEISGNSFGCAVRGFDFDDDDDDDNNHNNDNDDVPCKNTTTTKILRDEETKNHVH</sequence>
<accession>A0A6P4DHT7</accession>
<evidence type="ECO:0000256" key="3">
    <source>
        <dbReference type="ARBA" id="ARBA00023125"/>
    </source>
</evidence>
<evidence type="ECO:0000256" key="6">
    <source>
        <dbReference type="SAM" id="Coils"/>
    </source>
</evidence>
<reference evidence="10" key="2">
    <citation type="submission" date="2025-08" db="UniProtKB">
        <authorList>
            <consortium name="RefSeq"/>
        </authorList>
    </citation>
    <scope>IDENTIFICATION</scope>
    <source>
        <tissue evidence="10">Whole plant</tissue>
    </source>
</reference>
<dbReference type="InterPro" id="IPR044521">
    <property type="entry name" value="AtbZIP8/43"/>
</dbReference>